<evidence type="ECO:0000256" key="2">
    <source>
        <dbReference type="SAM" id="MobiDB-lite"/>
    </source>
</evidence>
<reference evidence="4 5" key="1">
    <citation type="submission" date="2019-12" db="EMBL/GenBank/DDBJ databases">
        <title>Chromosome-level assembly of the Caenorhabditis remanei genome.</title>
        <authorList>
            <person name="Teterina A.A."/>
            <person name="Willis J.H."/>
            <person name="Phillips P.C."/>
        </authorList>
    </citation>
    <scope>NUCLEOTIDE SEQUENCE [LARGE SCALE GENOMIC DNA]</scope>
    <source>
        <strain evidence="4 5">PX506</strain>
        <tissue evidence="4">Whole organism</tissue>
    </source>
</reference>
<dbReference type="KEGG" id="crq:GCK72_012789"/>
<keyword evidence="3" id="KW-0812">Transmembrane</keyword>
<evidence type="ECO:0000313" key="5">
    <source>
        <dbReference type="Proteomes" id="UP000483820"/>
    </source>
</evidence>
<keyword evidence="3" id="KW-0472">Membrane</keyword>
<gene>
    <name evidence="4" type="ORF">GCK72_012789</name>
</gene>
<protein>
    <submittedName>
        <fullName evidence="4">Uncharacterized protein</fullName>
    </submittedName>
</protein>
<dbReference type="EMBL" id="WUAV01000004">
    <property type="protein sequence ID" value="KAF1756336.1"/>
    <property type="molecule type" value="Genomic_DNA"/>
</dbReference>
<proteinExistence type="predicted"/>
<evidence type="ECO:0000313" key="4">
    <source>
        <dbReference type="EMBL" id="KAF1756336.1"/>
    </source>
</evidence>
<feature type="coiled-coil region" evidence="1">
    <location>
        <begin position="37"/>
        <end position="71"/>
    </location>
</feature>
<keyword evidence="1" id="KW-0175">Coiled coil</keyword>
<dbReference type="GeneID" id="78775622"/>
<comment type="caution">
    <text evidence="4">The sequence shown here is derived from an EMBL/GenBank/DDBJ whole genome shotgun (WGS) entry which is preliminary data.</text>
</comment>
<dbReference type="CTD" id="78775622"/>
<dbReference type="Proteomes" id="UP000483820">
    <property type="component" value="Chromosome IV"/>
</dbReference>
<sequence>MSLQAAVDFFVKHKEDVAMGLMVFCVTAWIVFIMYLALKYKRKSIALEIRIEQLRERIDHQRNIINDYRQHRHRIAGQEHMGVVDLPPAEGMEMQELPQQERAEELPQQERAEELPVGQEQDDDNVYERLVLN</sequence>
<keyword evidence="3" id="KW-1133">Transmembrane helix</keyword>
<feature type="transmembrane region" description="Helical" evidence="3">
    <location>
        <begin position="17"/>
        <end position="38"/>
    </location>
</feature>
<feature type="region of interest" description="Disordered" evidence="2">
    <location>
        <begin position="87"/>
        <end position="124"/>
    </location>
</feature>
<dbReference type="RefSeq" id="XP_053584175.1">
    <property type="nucleotide sequence ID" value="XM_053729403.1"/>
</dbReference>
<feature type="compositionally biased region" description="Basic and acidic residues" evidence="2">
    <location>
        <begin position="99"/>
        <end position="114"/>
    </location>
</feature>
<dbReference type="AlphaFoldDB" id="A0A6A5GPA0"/>
<evidence type="ECO:0000256" key="3">
    <source>
        <dbReference type="SAM" id="Phobius"/>
    </source>
</evidence>
<name>A0A6A5GPA0_CAERE</name>
<evidence type="ECO:0000256" key="1">
    <source>
        <dbReference type="SAM" id="Coils"/>
    </source>
</evidence>
<organism evidence="4 5">
    <name type="scientific">Caenorhabditis remanei</name>
    <name type="common">Caenorhabditis vulgaris</name>
    <dbReference type="NCBI Taxonomy" id="31234"/>
    <lineage>
        <taxon>Eukaryota</taxon>
        <taxon>Metazoa</taxon>
        <taxon>Ecdysozoa</taxon>
        <taxon>Nematoda</taxon>
        <taxon>Chromadorea</taxon>
        <taxon>Rhabditida</taxon>
        <taxon>Rhabditina</taxon>
        <taxon>Rhabditomorpha</taxon>
        <taxon>Rhabditoidea</taxon>
        <taxon>Rhabditidae</taxon>
        <taxon>Peloderinae</taxon>
        <taxon>Caenorhabditis</taxon>
    </lineage>
</organism>
<accession>A0A6A5GPA0</accession>